<dbReference type="Gene3D" id="3.40.50.10950">
    <property type="match status" value="1"/>
</dbReference>
<dbReference type="InterPro" id="IPR042113">
    <property type="entry name" value="P_AcTrfase_dom1"/>
</dbReference>
<comment type="domain">
    <text evidence="12">The N-terminal region seems to be important for proper quaternary structure. The C-terminal region contains the substrate-binding site.</text>
</comment>
<dbReference type="UniPathway" id="UPA00340">
    <property type="reaction ID" value="UER00459"/>
</dbReference>
<evidence type="ECO:0000256" key="1">
    <source>
        <dbReference type="ARBA" id="ARBA00004496"/>
    </source>
</evidence>
<sequence length="710" mass="77647">MTQNLYITATEERSGKSVIVLGVMQMLMKEVRNVAFFRPIISDTEPGDDDPDINLVLDYFDLDIPYEDTYGCTLSKAYELINSGKEDQLHDLILKKYKKLEADHDFILCEGTDFRGSDTSFEAEINADIAANLGAPLLLVLSGRKKIEKEIMQATQLSIDTMLEKGSSFAACIINRAAETITPETFHKLQAKNRALSRIPFYVMPENSNLASPSVMDVKKWLDASVMHGSEKLAGLVENYVVAAMQIGNFLDHIKPGSCVITPGDRSDIILASLASKASSTYPDISGIVLTGDMKPAESVQKLIEGWQGTPTPILSVATNTYQTIMRLNELYSHIQASDSQRIATALGTFSKHVDTKELTEHLISSIPTTITPKMFEYALMEKASQDKQRIVLPEGTCERILRAADILLRRGVANLTLLGPADEVKSRAAACGMDTRWVEIIDPQNTNLLAPFVDEYMKARAHKGMIEDIARDRMTDPTYFGTMMVHTGYADGMVSGAENTTAHTIRPAFEFIKTKPGISTVSSVFLMCLSDRVLVYGDCAVNPNPTAKQLAEIALSSAETARLFGIEPRVAMLSYSTGSSGKGEDVERVIEATKIAQALIIERKLDINLEGPIQYDAAIDPDVARTKLPNSLVAGKATVFTFPDLNTGNNTYKAVQRAAGAVAIGPILQGLNKPVNDLSRGCTVDDIVNTVAITAIQAQEEKRLFALKK</sequence>
<dbReference type="Gene3D" id="3.40.50.300">
    <property type="entry name" value="P-loop containing nucleotide triphosphate hydrolases"/>
    <property type="match status" value="1"/>
</dbReference>
<evidence type="ECO:0000256" key="5">
    <source>
        <dbReference type="ARBA" id="ARBA00011643"/>
    </source>
</evidence>
<comment type="catalytic activity">
    <reaction evidence="12">
        <text>acetyl-CoA + phosphate = acetyl phosphate + CoA</text>
        <dbReference type="Rhea" id="RHEA:19521"/>
        <dbReference type="ChEBI" id="CHEBI:22191"/>
        <dbReference type="ChEBI" id="CHEBI:43474"/>
        <dbReference type="ChEBI" id="CHEBI:57287"/>
        <dbReference type="ChEBI" id="CHEBI:57288"/>
        <dbReference type="EC" id="2.3.1.8"/>
    </reaction>
</comment>
<evidence type="ECO:0000256" key="2">
    <source>
        <dbReference type="ARBA" id="ARBA00004989"/>
    </source>
</evidence>
<dbReference type="KEGG" id="dps:DP0558"/>
<dbReference type="PANTHER" id="PTHR43356:SF3">
    <property type="entry name" value="PHOSPHATE ACETYLTRANSFERASE"/>
    <property type="match status" value="1"/>
</dbReference>
<gene>
    <name evidence="15" type="ordered locus">DP0558</name>
</gene>
<comment type="similarity">
    <text evidence="4 12">In the N-terminal section; belongs to the CobB/CobQ family.</text>
</comment>
<organism evidence="15 16">
    <name type="scientific">Desulfotalea psychrophila (strain LSv54 / DSM 12343)</name>
    <dbReference type="NCBI Taxonomy" id="177439"/>
    <lineage>
        <taxon>Bacteria</taxon>
        <taxon>Pseudomonadati</taxon>
        <taxon>Thermodesulfobacteriota</taxon>
        <taxon>Desulfobulbia</taxon>
        <taxon>Desulfobulbales</taxon>
        <taxon>Desulfocapsaceae</taxon>
        <taxon>Desulfotalea</taxon>
    </lineage>
</organism>
<keyword evidence="8 12" id="KW-0963">Cytoplasm</keyword>
<dbReference type="NCBIfam" id="TIGR00651">
    <property type="entry name" value="pta"/>
    <property type="match status" value="1"/>
</dbReference>
<evidence type="ECO:0000259" key="13">
    <source>
        <dbReference type="Pfam" id="PF01515"/>
    </source>
</evidence>
<proteinExistence type="inferred from homology"/>
<dbReference type="GO" id="GO:0006085">
    <property type="term" value="P:acetyl-CoA biosynthetic process"/>
    <property type="evidence" value="ECO:0007669"/>
    <property type="project" value="UniProtKB-UniPathway"/>
</dbReference>
<evidence type="ECO:0000256" key="10">
    <source>
        <dbReference type="ARBA" id="ARBA00023315"/>
    </source>
</evidence>
<dbReference type="HOGENOM" id="CLU_019723_3_0_7"/>
<dbReference type="AlphaFoldDB" id="Q6AQT6"/>
<dbReference type="SUPFAM" id="SSF52540">
    <property type="entry name" value="P-loop containing nucleoside triphosphate hydrolases"/>
    <property type="match status" value="1"/>
</dbReference>
<comment type="subunit">
    <text evidence="5">Homohexamer.</text>
</comment>
<protein>
    <recommendedName>
        <fullName evidence="7 12">Phosphate acetyltransferase</fullName>
        <ecNumber evidence="6 12">2.3.1.8</ecNumber>
    </recommendedName>
    <alternativeName>
        <fullName evidence="11 12">Phosphotransacetylase</fullName>
    </alternativeName>
</protein>
<dbReference type="STRING" id="177439.DP0558"/>
<dbReference type="eggNOG" id="COG0857">
    <property type="taxonomic scope" value="Bacteria"/>
</dbReference>
<comment type="pathway">
    <text evidence="2 12">Metabolic intermediate biosynthesis; acetyl-CoA biosynthesis; acetyl-CoA from acetate: step 2/2.</text>
</comment>
<dbReference type="Pfam" id="PF13500">
    <property type="entry name" value="AAA_26"/>
    <property type="match status" value="1"/>
</dbReference>
<dbReference type="FunFam" id="3.40.50.10750:FF:000001">
    <property type="entry name" value="Phosphate acetyltransferase"/>
    <property type="match status" value="1"/>
</dbReference>
<dbReference type="GO" id="GO:0005737">
    <property type="term" value="C:cytoplasm"/>
    <property type="evidence" value="ECO:0007669"/>
    <property type="project" value="UniProtKB-SubCell"/>
</dbReference>
<dbReference type="RefSeq" id="WP_011187803.1">
    <property type="nucleotide sequence ID" value="NC_006138.1"/>
</dbReference>
<dbReference type="InterPro" id="IPR004614">
    <property type="entry name" value="P_AcTrfase"/>
</dbReference>
<feature type="domain" description="Phosphate acetyl/butaryl transferase" evidence="13">
    <location>
        <begin position="375"/>
        <end position="696"/>
    </location>
</feature>
<evidence type="ECO:0000313" key="15">
    <source>
        <dbReference type="EMBL" id="CAG35287.1"/>
    </source>
</evidence>
<dbReference type="InterPro" id="IPR002505">
    <property type="entry name" value="PTA_PTB"/>
</dbReference>
<evidence type="ECO:0000256" key="12">
    <source>
        <dbReference type="PIRNR" id="PIRNR006107"/>
    </source>
</evidence>
<evidence type="ECO:0000256" key="8">
    <source>
        <dbReference type="ARBA" id="ARBA00022490"/>
    </source>
</evidence>
<dbReference type="Gene3D" id="3.40.50.10750">
    <property type="entry name" value="Isocitrate/Isopropylmalate dehydrogenase-like"/>
    <property type="match status" value="1"/>
</dbReference>
<dbReference type="InterPro" id="IPR010766">
    <property type="entry name" value="DRTGG"/>
</dbReference>
<dbReference type="GO" id="GO:0008959">
    <property type="term" value="F:phosphate acetyltransferase activity"/>
    <property type="evidence" value="ECO:0007669"/>
    <property type="project" value="UniProtKB-EC"/>
</dbReference>
<accession>Q6AQT6</accession>
<dbReference type="EMBL" id="CR522870">
    <property type="protein sequence ID" value="CAG35287.1"/>
    <property type="molecule type" value="Genomic_DNA"/>
</dbReference>
<keyword evidence="16" id="KW-1185">Reference proteome</keyword>
<dbReference type="InterPro" id="IPR016475">
    <property type="entry name" value="P-Actrans_bac"/>
</dbReference>
<dbReference type="InterPro" id="IPR042112">
    <property type="entry name" value="P_AcTrfase_dom2"/>
</dbReference>
<dbReference type="SUPFAM" id="SSF75138">
    <property type="entry name" value="HprK N-terminal domain-like"/>
    <property type="match status" value="1"/>
</dbReference>
<dbReference type="InterPro" id="IPR028979">
    <property type="entry name" value="Ser_kin/Pase_Hpr-like_N_sf"/>
</dbReference>
<comment type="function">
    <text evidence="12">Involved in acetate metabolism.</text>
</comment>
<dbReference type="eggNOG" id="COG0280">
    <property type="taxonomic scope" value="Bacteria"/>
</dbReference>
<evidence type="ECO:0000256" key="7">
    <source>
        <dbReference type="ARBA" id="ARBA00021528"/>
    </source>
</evidence>
<keyword evidence="10 12" id="KW-0012">Acyltransferase</keyword>
<keyword evidence="9 12" id="KW-0808">Transferase</keyword>
<evidence type="ECO:0000259" key="14">
    <source>
        <dbReference type="Pfam" id="PF07085"/>
    </source>
</evidence>
<dbReference type="NCBIfam" id="NF004167">
    <property type="entry name" value="PRK05632.1"/>
    <property type="match status" value="1"/>
</dbReference>
<comment type="similarity">
    <text evidence="3 12">In the C-terminal section; belongs to the phosphate acetyltransferase and butyryltransferase family.</text>
</comment>
<dbReference type="InterPro" id="IPR050500">
    <property type="entry name" value="Phos_Acetyltrans/Butyryltrans"/>
</dbReference>
<dbReference type="Gene3D" id="3.40.1390.20">
    <property type="entry name" value="HprK N-terminal domain-like"/>
    <property type="match status" value="1"/>
</dbReference>
<feature type="domain" description="DRTGG" evidence="14">
    <location>
        <begin position="217"/>
        <end position="330"/>
    </location>
</feature>
<dbReference type="Proteomes" id="UP000000602">
    <property type="component" value="Chromosome"/>
</dbReference>
<dbReference type="PANTHER" id="PTHR43356">
    <property type="entry name" value="PHOSPHATE ACETYLTRANSFERASE"/>
    <property type="match status" value="1"/>
</dbReference>
<comment type="subcellular location">
    <subcellularLocation>
        <location evidence="1 12">Cytoplasm</location>
    </subcellularLocation>
</comment>
<evidence type="ECO:0000313" key="16">
    <source>
        <dbReference type="Proteomes" id="UP000000602"/>
    </source>
</evidence>
<dbReference type="PIRSF" id="PIRSF006107">
    <property type="entry name" value="PhpActrans_proteobac"/>
    <property type="match status" value="1"/>
</dbReference>
<dbReference type="NCBIfam" id="NF007233">
    <property type="entry name" value="PRK09653.1"/>
    <property type="match status" value="1"/>
</dbReference>
<evidence type="ECO:0000256" key="11">
    <source>
        <dbReference type="ARBA" id="ARBA00031108"/>
    </source>
</evidence>
<dbReference type="Pfam" id="PF01515">
    <property type="entry name" value="PTA_PTB"/>
    <property type="match status" value="1"/>
</dbReference>
<name>Q6AQT6_DESPS</name>
<evidence type="ECO:0000256" key="3">
    <source>
        <dbReference type="ARBA" id="ARBA00008756"/>
    </source>
</evidence>
<dbReference type="EC" id="2.3.1.8" evidence="6 12"/>
<dbReference type="InterPro" id="IPR027417">
    <property type="entry name" value="P-loop_NTPase"/>
</dbReference>
<evidence type="ECO:0000256" key="6">
    <source>
        <dbReference type="ARBA" id="ARBA00012707"/>
    </source>
</evidence>
<reference evidence="16" key="1">
    <citation type="journal article" date="2004" name="Environ. Microbiol.">
        <title>The genome of Desulfotalea psychrophila, a sulfate-reducing bacterium from permanently cold Arctic sediments.</title>
        <authorList>
            <person name="Rabus R."/>
            <person name="Ruepp A."/>
            <person name="Frickey T."/>
            <person name="Rattei T."/>
            <person name="Fartmann B."/>
            <person name="Stark M."/>
            <person name="Bauer M."/>
            <person name="Zibat A."/>
            <person name="Lombardot T."/>
            <person name="Becker I."/>
            <person name="Amann J."/>
            <person name="Gellner K."/>
            <person name="Teeling H."/>
            <person name="Leuschner W.D."/>
            <person name="Gloeckner F.-O."/>
            <person name="Lupas A.N."/>
            <person name="Amann R."/>
            <person name="Klenk H.-P."/>
        </authorList>
    </citation>
    <scope>NUCLEOTIDE SEQUENCE [LARGE SCALE GENOMIC DNA]</scope>
    <source>
        <strain evidence="16">DSM 12343 / LSv54</strain>
    </source>
</reference>
<dbReference type="CDD" id="cd03109">
    <property type="entry name" value="DTBS"/>
    <property type="match status" value="1"/>
</dbReference>
<evidence type="ECO:0000256" key="9">
    <source>
        <dbReference type="ARBA" id="ARBA00022679"/>
    </source>
</evidence>
<evidence type="ECO:0000256" key="4">
    <source>
        <dbReference type="ARBA" id="ARBA00009786"/>
    </source>
</evidence>
<dbReference type="SUPFAM" id="SSF53659">
    <property type="entry name" value="Isocitrate/Isopropylmalate dehydrogenase-like"/>
    <property type="match status" value="1"/>
</dbReference>
<dbReference type="Pfam" id="PF07085">
    <property type="entry name" value="DRTGG"/>
    <property type="match status" value="1"/>
</dbReference>
<dbReference type="OrthoDB" id="9808984at2"/>